<keyword evidence="1" id="KW-1133">Transmembrane helix</keyword>
<evidence type="ECO:0000313" key="2">
    <source>
        <dbReference type="EMBL" id="KOF15079.1"/>
    </source>
</evidence>
<feature type="transmembrane region" description="Helical" evidence="1">
    <location>
        <begin position="24"/>
        <end position="44"/>
    </location>
</feature>
<proteinExistence type="predicted"/>
<feature type="transmembrane region" description="Helical" evidence="1">
    <location>
        <begin position="196"/>
        <end position="226"/>
    </location>
</feature>
<dbReference type="PATRIC" id="fig|106592.7.peg.3703"/>
<feature type="transmembrane region" description="Helical" evidence="1">
    <location>
        <begin position="386"/>
        <end position="403"/>
    </location>
</feature>
<evidence type="ECO:0000256" key="1">
    <source>
        <dbReference type="SAM" id="Phobius"/>
    </source>
</evidence>
<dbReference type="Proteomes" id="UP000037425">
    <property type="component" value="Unassembled WGS sequence"/>
</dbReference>
<keyword evidence="1" id="KW-0812">Transmembrane</keyword>
<dbReference type="OrthoDB" id="1082056at2"/>
<feature type="transmembrane region" description="Helical" evidence="1">
    <location>
        <begin position="238"/>
        <end position="258"/>
    </location>
</feature>
<feature type="transmembrane region" description="Helical" evidence="1">
    <location>
        <begin position="409"/>
        <end position="429"/>
    </location>
</feature>
<dbReference type="AlphaFoldDB" id="A0A0L8BKH7"/>
<accession>A0A0L8BKH7</accession>
<evidence type="ECO:0000313" key="3">
    <source>
        <dbReference type="Proteomes" id="UP000037425"/>
    </source>
</evidence>
<keyword evidence="1" id="KW-0472">Membrane</keyword>
<feature type="transmembrane region" description="Helical" evidence="1">
    <location>
        <begin position="116"/>
        <end position="136"/>
    </location>
</feature>
<comment type="caution">
    <text evidence="2">The sequence shown here is derived from an EMBL/GenBank/DDBJ whole genome shotgun (WGS) entry which is preliminary data.</text>
</comment>
<feature type="transmembrane region" description="Helical" evidence="1">
    <location>
        <begin position="302"/>
        <end position="320"/>
    </location>
</feature>
<dbReference type="EMBL" id="LGAP01000022">
    <property type="protein sequence ID" value="KOF15079.1"/>
    <property type="molecule type" value="Genomic_DNA"/>
</dbReference>
<gene>
    <name evidence="2" type="ORF">AC244_24800</name>
</gene>
<dbReference type="RefSeq" id="WP_053251475.1">
    <property type="nucleotide sequence ID" value="NZ_LGAP01000022.1"/>
</dbReference>
<reference evidence="3" key="1">
    <citation type="submission" date="2015-07" db="EMBL/GenBank/DDBJ databases">
        <title>Whole genome sequence of an Ensifer adhaerens strain isolated from a cave pool in the Wind Cave National Park.</title>
        <authorList>
            <person name="Eng W.W.H."/>
            <person name="Gan H.M."/>
            <person name="Barton H.A."/>
            <person name="Savka M.A."/>
        </authorList>
    </citation>
    <scope>NUCLEOTIDE SEQUENCE [LARGE SCALE GENOMIC DNA]</scope>
    <source>
        <strain evidence="3">SD006</strain>
    </source>
</reference>
<sequence>MLDRITTRQDPAAANAKMRFWSSLPWMALFYGVPVVLLLAVRFLRASDYVGRDNDDAMRLVQVRDLLNGQGWFDLVQLRLGLDGGTQMHWSRLIDLPIAGLISLLRPIFGADRAEVLALAIWPIFLAIPLLVFMGLAGRRIGGTQCMHFCLGLTAIFVVTSNRFLGGAIDHHNVQLILAAVMAAMLVDMRHGVRSYAIAGAAAALAIAIGAETTPLVAVVCAIVALQWALLGRDVARATIAFGISLAAALSTVFLLTMPPHLYRVATCDNLSIAFYSLALVGGCVLAASAAFVSERGRYTRFAALAVSACSVLAVALAVAPQCLGNPLADLDPLLVELWLDNVTEAQSFSAVLAHRPASVGAYYFCGAFASIVCVWRIWRGDRVRLHLILIALVAANLAIAMVQVRAMAFSNLLAILPLSPLLVDMRAWSQGGTKGVSASLAYVLALIFSVPAVWAIGGALAHNGLGALEAQQASNTENCLTPAALSAIGGLPPSMIVGPSDIGASLLRYTSHRVLAAPYHRNADGMLMELKIGLAPPSDAKVMLSKLHDPILAFCGNDVQTGMIIKREPQGLYGQIAAGRIPEFLTPLPVSEKSSILLYALKP</sequence>
<name>A0A0L8BKH7_ENSAD</name>
<organism evidence="2 3">
    <name type="scientific">Ensifer adhaerens</name>
    <name type="common">Sinorhizobium morelense</name>
    <dbReference type="NCBI Taxonomy" id="106592"/>
    <lineage>
        <taxon>Bacteria</taxon>
        <taxon>Pseudomonadati</taxon>
        <taxon>Pseudomonadota</taxon>
        <taxon>Alphaproteobacteria</taxon>
        <taxon>Hyphomicrobiales</taxon>
        <taxon>Rhizobiaceae</taxon>
        <taxon>Sinorhizobium/Ensifer group</taxon>
        <taxon>Ensifer</taxon>
    </lineage>
</organism>
<feature type="transmembrane region" description="Helical" evidence="1">
    <location>
        <begin position="362"/>
        <end position="379"/>
    </location>
</feature>
<protein>
    <submittedName>
        <fullName evidence="2">Uncharacterized protein</fullName>
    </submittedName>
</protein>
<feature type="transmembrane region" description="Helical" evidence="1">
    <location>
        <begin position="273"/>
        <end position="293"/>
    </location>
</feature>
<feature type="transmembrane region" description="Helical" evidence="1">
    <location>
        <begin position="441"/>
        <end position="462"/>
    </location>
</feature>